<dbReference type="GO" id="GO:0008374">
    <property type="term" value="F:O-acyltransferase activity"/>
    <property type="evidence" value="ECO:0007669"/>
    <property type="project" value="TreeGrafter"/>
</dbReference>
<keyword evidence="11" id="KW-1185">Reference proteome</keyword>
<feature type="domain" description="Maltose/galactoside acetyltransferase" evidence="9">
    <location>
        <begin position="12"/>
        <end position="57"/>
    </location>
</feature>
<dbReference type="Pfam" id="PF12464">
    <property type="entry name" value="Mac"/>
    <property type="match status" value="1"/>
</dbReference>
<dbReference type="InterPro" id="IPR001451">
    <property type="entry name" value="Hexapep"/>
</dbReference>
<keyword evidence="2" id="KW-0536">Nodulation</keyword>
<dbReference type="PROSITE" id="PS00101">
    <property type="entry name" value="HEXAPEP_TRANSFERASES"/>
    <property type="match status" value="1"/>
</dbReference>
<dbReference type="Proteomes" id="UP000195963">
    <property type="component" value="Unassembled WGS sequence"/>
</dbReference>
<evidence type="ECO:0000256" key="3">
    <source>
        <dbReference type="ARBA" id="ARBA00022679"/>
    </source>
</evidence>
<evidence type="ECO:0000256" key="6">
    <source>
        <dbReference type="ARBA" id="ARBA00055587"/>
    </source>
</evidence>
<comment type="function">
    <text evidence="6">Acetyltransferase implicated in the O-acetylation of Nod factors.</text>
</comment>
<evidence type="ECO:0000313" key="11">
    <source>
        <dbReference type="Proteomes" id="UP000195963"/>
    </source>
</evidence>
<dbReference type="InterPro" id="IPR051159">
    <property type="entry name" value="Hexapeptide_acetyltransf"/>
</dbReference>
<dbReference type="SUPFAM" id="SSF51161">
    <property type="entry name" value="Trimeric LpxA-like enzymes"/>
    <property type="match status" value="1"/>
</dbReference>
<dbReference type="AlphaFoldDB" id="A0A1Y6MAV0"/>
<keyword evidence="3 10" id="KW-0808">Transferase</keyword>
<dbReference type="InterPro" id="IPR011004">
    <property type="entry name" value="Trimer_LpxA-like_sf"/>
</dbReference>
<evidence type="ECO:0000256" key="5">
    <source>
        <dbReference type="ARBA" id="ARBA00023315"/>
    </source>
</evidence>
<dbReference type="PANTHER" id="PTHR23416">
    <property type="entry name" value="SIALIC ACID SYNTHASE-RELATED"/>
    <property type="match status" value="1"/>
</dbReference>
<dbReference type="PANTHER" id="PTHR23416:SF23">
    <property type="entry name" value="ACETYLTRANSFERASE C18B11.09C-RELATED"/>
    <property type="match status" value="1"/>
</dbReference>
<proteinExistence type="inferred from homology"/>
<evidence type="ECO:0000256" key="8">
    <source>
        <dbReference type="SAM" id="MobiDB-lite"/>
    </source>
</evidence>
<comment type="similarity">
    <text evidence="1">Belongs to the transferase hexapeptide repeat family.</text>
</comment>
<dbReference type="InterPro" id="IPR018357">
    <property type="entry name" value="Hexapep_transf_CS"/>
</dbReference>
<evidence type="ECO:0000256" key="2">
    <source>
        <dbReference type="ARBA" id="ARBA00022458"/>
    </source>
</evidence>
<dbReference type="Gene3D" id="2.160.10.10">
    <property type="entry name" value="Hexapeptide repeat proteins"/>
    <property type="match status" value="1"/>
</dbReference>
<dbReference type="RefSeq" id="WP_087844323.1">
    <property type="nucleotide sequence ID" value="NZ_FYAK01000002.1"/>
</dbReference>
<dbReference type="FunFam" id="2.160.10.10:FF:000025">
    <property type="entry name" value="Hexapeptide-repeat containing-acetyltransferase"/>
    <property type="match status" value="1"/>
</dbReference>
<sequence length="195" mass="21104">MEVLSNREKSHISGQLYNPDSEGLPEDRLKAAKLCHQISSCFDAVEKNALIQSLFGRSDQTTQLNGNFFCDYGYNIEVGKNFYMNTNGVILDCGKVIIGDYVMIGPNVTLCTAGHPLDTATRYTYEEFAKPIYIADKVWIGANVVVLPGVSIGFGAVVGAGSVVTKDVPENAVVVGNPARVVKENINAIPVETRT</sequence>
<dbReference type="EMBL" id="FYAK01000002">
    <property type="protein sequence ID" value="SMY33703.1"/>
    <property type="molecule type" value="Genomic_DNA"/>
</dbReference>
<dbReference type="GO" id="GO:0016407">
    <property type="term" value="F:acetyltransferase activity"/>
    <property type="evidence" value="ECO:0007669"/>
    <property type="project" value="InterPro"/>
</dbReference>
<evidence type="ECO:0000256" key="4">
    <source>
        <dbReference type="ARBA" id="ARBA00022737"/>
    </source>
</evidence>
<keyword evidence="5 10" id="KW-0012">Acyltransferase</keyword>
<organism evidence="10 11">
    <name type="scientific">Photobacterium malacitanum</name>
    <dbReference type="NCBI Taxonomy" id="2204294"/>
    <lineage>
        <taxon>Bacteria</taxon>
        <taxon>Pseudomonadati</taxon>
        <taxon>Pseudomonadota</taxon>
        <taxon>Gammaproteobacteria</taxon>
        <taxon>Vibrionales</taxon>
        <taxon>Vibrionaceae</taxon>
        <taxon>Photobacterium</taxon>
    </lineage>
</organism>
<keyword evidence="4" id="KW-0677">Repeat</keyword>
<evidence type="ECO:0000313" key="10">
    <source>
        <dbReference type="EMBL" id="SMY33703.1"/>
    </source>
</evidence>
<gene>
    <name evidence="10" type="primary">maa</name>
    <name evidence="10" type="ORF">PMAL9190_01162</name>
</gene>
<dbReference type="Pfam" id="PF00132">
    <property type="entry name" value="Hexapep"/>
    <property type="match status" value="1"/>
</dbReference>
<evidence type="ECO:0000259" key="9">
    <source>
        <dbReference type="Pfam" id="PF12464"/>
    </source>
</evidence>
<reference evidence="11" key="1">
    <citation type="submission" date="2017-06" db="EMBL/GenBank/DDBJ databases">
        <authorList>
            <person name="Rodrigo-Torres L."/>
            <person name="Arahal R.D."/>
            <person name="Lucena T."/>
        </authorList>
    </citation>
    <scope>NUCLEOTIDE SEQUENCE [LARGE SCALE GENOMIC DNA]</scope>
    <source>
        <strain evidence="11">CECT 9190</strain>
    </source>
</reference>
<evidence type="ECO:0000256" key="1">
    <source>
        <dbReference type="ARBA" id="ARBA00007274"/>
    </source>
</evidence>
<evidence type="ECO:0000256" key="7">
    <source>
        <dbReference type="ARBA" id="ARBA00067695"/>
    </source>
</evidence>
<dbReference type="CDD" id="cd03357">
    <property type="entry name" value="LbH_MAT_GAT"/>
    <property type="match status" value="1"/>
</dbReference>
<protein>
    <recommendedName>
        <fullName evidence="7">Nodulation protein L</fullName>
    </recommendedName>
</protein>
<feature type="region of interest" description="Disordered" evidence="8">
    <location>
        <begin position="1"/>
        <end position="20"/>
    </location>
</feature>
<name>A0A1Y6MAV0_9GAMM</name>
<accession>A0A1Y6MAV0</accession>
<dbReference type="GO" id="GO:0005829">
    <property type="term" value="C:cytosol"/>
    <property type="evidence" value="ECO:0007669"/>
    <property type="project" value="TreeGrafter"/>
</dbReference>
<feature type="compositionally biased region" description="Basic and acidic residues" evidence="8">
    <location>
        <begin position="1"/>
        <end position="11"/>
    </location>
</feature>
<dbReference type="InterPro" id="IPR024688">
    <property type="entry name" value="Mac_dom"/>
</dbReference>